<dbReference type="GO" id="GO:0006355">
    <property type="term" value="P:regulation of DNA-templated transcription"/>
    <property type="evidence" value="ECO:0007669"/>
    <property type="project" value="UniProtKB-ARBA"/>
</dbReference>
<dbReference type="InterPro" id="IPR036388">
    <property type="entry name" value="WH-like_DNA-bd_sf"/>
</dbReference>
<evidence type="ECO:0000256" key="3">
    <source>
        <dbReference type="ARBA" id="ARBA00023163"/>
    </source>
</evidence>
<organism evidence="5 6">
    <name type="scientific">Sphingomonas cavernae</name>
    <dbReference type="NCBI Taxonomy" id="2320861"/>
    <lineage>
        <taxon>Bacteria</taxon>
        <taxon>Pseudomonadati</taxon>
        <taxon>Pseudomonadota</taxon>
        <taxon>Alphaproteobacteria</taxon>
        <taxon>Sphingomonadales</taxon>
        <taxon>Sphingomonadaceae</taxon>
        <taxon>Sphingomonas</taxon>
    </lineage>
</organism>
<dbReference type="GO" id="GO:0005829">
    <property type="term" value="C:cytosol"/>
    <property type="evidence" value="ECO:0007669"/>
    <property type="project" value="TreeGrafter"/>
</dbReference>
<dbReference type="CDD" id="cd00090">
    <property type="entry name" value="HTH_ARSR"/>
    <property type="match status" value="1"/>
</dbReference>
<dbReference type="GO" id="GO:0043200">
    <property type="term" value="P:response to amino acid"/>
    <property type="evidence" value="ECO:0007669"/>
    <property type="project" value="TreeGrafter"/>
</dbReference>
<reference evidence="5 6" key="1">
    <citation type="submission" date="2018-09" db="EMBL/GenBank/DDBJ databases">
        <authorList>
            <person name="Zhu H."/>
        </authorList>
    </citation>
    <scope>NUCLEOTIDE SEQUENCE [LARGE SCALE GENOMIC DNA]</scope>
    <source>
        <strain evidence="5 6">K2R01-6</strain>
    </source>
</reference>
<evidence type="ECO:0000256" key="2">
    <source>
        <dbReference type="ARBA" id="ARBA00023125"/>
    </source>
</evidence>
<dbReference type="Pfam" id="PF01037">
    <property type="entry name" value="AsnC_trans_reg"/>
    <property type="match status" value="1"/>
</dbReference>
<keyword evidence="3" id="KW-0804">Transcription</keyword>
<sequence>MPKSLTLRRRCGLWTVISRSHDASWQRLGLIREKSALRTESKGERRTRGKAQGAGREDGLYRTDEVDEQIIAALRKNGRVANRDLARDMGVNEATVRTRLRRLEDANMLRVVAMRDLAAMGFEYLAPVGVQVKGRSVADVGADIAKIERVITVNVAIGTHDLEVQVVAESLDEMQHLLTSVIAKIEGVERLFPSLALRVFKYNPEWAPL</sequence>
<name>A0A418WPJ5_9SPHN</name>
<dbReference type="PROSITE" id="PS50956">
    <property type="entry name" value="HTH_ASNC_2"/>
    <property type="match status" value="1"/>
</dbReference>
<dbReference type="PANTHER" id="PTHR30154">
    <property type="entry name" value="LEUCINE-RESPONSIVE REGULATORY PROTEIN"/>
    <property type="match status" value="1"/>
</dbReference>
<dbReference type="Gene3D" id="1.10.10.10">
    <property type="entry name" value="Winged helix-like DNA-binding domain superfamily/Winged helix DNA-binding domain"/>
    <property type="match status" value="1"/>
</dbReference>
<dbReference type="SMART" id="SM00344">
    <property type="entry name" value="HTH_ASNC"/>
    <property type="match status" value="1"/>
</dbReference>
<evidence type="ECO:0000313" key="5">
    <source>
        <dbReference type="EMBL" id="RJF93151.1"/>
    </source>
</evidence>
<dbReference type="InterPro" id="IPR019888">
    <property type="entry name" value="Tscrpt_reg_AsnC-like"/>
</dbReference>
<dbReference type="AlphaFoldDB" id="A0A418WPJ5"/>
<dbReference type="GO" id="GO:0043565">
    <property type="term" value="F:sequence-specific DNA binding"/>
    <property type="evidence" value="ECO:0007669"/>
    <property type="project" value="InterPro"/>
</dbReference>
<dbReference type="OrthoDB" id="9809462at2"/>
<evidence type="ECO:0000259" key="4">
    <source>
        <dbReference type="PROSITE" id="PS50956"/>
    </source>
</evidence>
<dbReference type="EMBL" id="QYUM01000002">
    <property type="protein sequence ID" value="RJF93151.1"/>
    <property type="molecule type" value="Genomic_DNA"/>
</dbReference>
<proteinExistence type="predicted"/>
<feature type="domain" description="HTH asnC-type" evidence="4">
    <location>
        <begin position="64"/>
        <end position="123"/>
    </location>
</feature>
<dbReference type="Proteomes" id="UP000286100">
    <property type="component" value="Unassembled WGS sequence"/>
</dbReference>
<dbReference type="Gene3D" id="3.30.70.920">
    <property type="match status" value="1"/>
</dbReference>
<comment type="caution">
    <text evidence="5">The sequence shown here is derived from an EMBL/GenBank/DDBJ whole genome shotgun (WGS) entry which is preliminary data.</text>
</comment>
<keyword evidence="6" id="KW-1185">Reference proteome</keyword>
<keyword evidence="1" id="KW-0805">Transcription regulation</keyword>
<accession>A0A418WPJ5</accession>
<dbReference type="PANTHER" id="PTHR30154:SF34">
    <property type="entry name" value="TRANSCRIPTIONAL REGULATOR AZLB"/>
    <property type="match status" value="1"/>
</dbReference>
<dbReference type="SUPFAM" id="SSF46785">
    <property type="entry name" value="Winged helix' DNA-binding domain"/>
    <property type="match status" value="1"/>
</dbReference>
<evidence type="ECO:0000256" key="1">
    <source>
        <dbReference type="ARBA" id="ARBA00023015"/>
    </source>
</evidence>
<evidence type="ECO:0000313" key="6">
    <source>
        <dbReference type="Proteomes" id="UP000286100"/>
    </source>
</evidence>
<dbReference type="PRINTS" id="PR00033">
    <property type="entry name" value="HTHASNC"/>
</dbReference>
<dbReference type="InterPro" id="IPR000485">
    <property type="entry name" value="AsnC-type_HTH_dom"/>
</dbReference>
<dbReference type="InterPro" id="IPR011008">
    <property type="entry name" value="Dimeric_a/b-barrel"/>
</dbReference>
<dbReference type="SUPFAM" id="SSF54909">
    <property type="entry name" value="Dimeric alpha+beta barrel"/>
    <property type="match status" value="1"/>
</dbReference>
<protein>
    <submittedName>
        <fullName evidence="5">Lrp/AsnC family transcriptional regulator</fullName>
    </submittedName>
</protein>
<dbReference type="InterPro" id="IPR036390">
    <property type="entry name" value="WH_DNA-bd_sf"/>
</dbReference>
<dbReference type="InterPro" id="IPR019887">
    <property type="entry name" value="Tscrpt_reg_AsnC/Lrp_C"/>
</dbReference>
<keyword evidence="2" id="KW-0238">DNA-binding</keyword>
<dbReference type="Pfam" id="PF13404">
    <property type="entry name" value="HTH_AsnC-type"/>
    <property type="match status" value="1"/>
</dbReference>
<gene>
    <name evidence="5" type="ORF">D3876_01935</name>
</gene>
<dbReference type="InterPro" id="IPR011991">
    <property type="entry name" value="ArsR-like_HTH"/>
</dbReference>